<dbReference type="Gene3D" id="1.10.20.10">
    <property type="entry name" value="Histone, subunit A"/>
    <property type="match status" value="1"/>
</dbReference>
<dbReference type="Pfam" id="PF02269">
    <property type="entry name" value="TFIID-18kDa"/>
    <property type="match status" value="1"/>
</dbReference>
<dbReference type="CDD" id="cd22926">
    <property type="entry name" value="HFD_SPT3"/>
    <property type="match status" value="1"/>
</dbReference>
<evidence type="ECO:0000256" key="3">
    <source>
        <dbReference type="ARBA" id="ARBA00023159"/>
    </source>
</evidence>
<protein>
    <recommendedName>
        <fullName evidence="10">TFIID-18kDa-domain-containing protein</fullName>
    </recommendedName>
</protein>
<dbReference type="GO" id="GO:0005634">
    <property type="term" value="C:nucleus"/>
    <property type="evidence" value="ECO:0007669"/>
    <property type="project" value="UniProtKB-SubCell"/>
</dbReference>
<accession>A0AAD9Z365</accession>
<dbReference type="GO" id="GO:0000124">
    <property type="term" value="C:SAGA complex"/>
    <property type="evidence" value="ECO:0007669"/>
    <property type="project" value="UniProtKB-ARBA"/>
</dbReference>
<dbReference type="FunFam" id="1.10.20.10:FF:000023">
    <property type="entry name" value="transcription initiation protein SPT3 homolog"/>
    <property type="match status" value="1"/>
</dbReference>
<evidence type="ECO:0000256" key="7">
    <source>
        <dbReference type="SAM" id="MobiDB-lite"/>
    </source>
</evidence>
<name>A0AAD9Z365_9LECA</name>
<dbReference type="PANTHER" id="PTHR11380:SF16">
    <property type="entry name" value="TRANSCRIPTION INITIATION PROTEIN SPT3 HOMOLOG"/>
    <property type="match status" value="1"/>
</dbReference>
<evidence type="ECO:0000256" key="4">
    <source>
        <dbReference type="ARBA" id="ARBA00023163"/>
    </source>
</evidence>
<comment type="subcellular location">
    <subcellularLocation>
        <location evidence="1">Nucleus</location>
    </subcellularLocation>
</comment>
<dbReference type="GO" id="GO:0006366">
    <property type="term" value="P:transcription by RNA polymerase II"/>
    <property type="evidence" value="ECO:0007669"/>
    <property type="project" value="InterPro"/>
</dbReference>
<comment type="caution">
    <text evidence="8">The sequence shown here is derived from an EMBL/GenBank/DDBJ whole genome shotgun (WGS) entry which is preliminary data.</text>
</comment>
<dbReference type="InterPro" id="IPR003195">
    <property type="entry name" value="TFIID_TAF13"/>
</dbReference>
<evidence type="ECO:0000256" key="2">
    <source>
        <dbReference type="ARBA" id="ARBA00023015"/>
    </source>
</evidence>
<feature type="region of interest" description="Disordered" evidence="7">
    <location>
        <begin position="269"/>
        <end position="300"/>
    </location>
</feature>
<evidence type="ECO:0000313" key="8">
    <source>
        <dbReference type="EMBL" id="KAK3170774.1"/>
    </source>
</evidence>
<evidence type="ECO:0008006" key="10">
    <source>
        <dbReference type="Google" id="ProtNLM"/>
    </source>
</evidence>
<dbReference type="SUPFAM" id="SSF47113">
    <property type="entry name" value="Histone-fold"/>
    <property type="match status" value="2"/>
</dbReference>
<reference evidence="8" key="1">
    <citation type="submission" date="2022-11" db="EMBL/GenBank/DDBJ databases">
        <title>Chromosomal genome sequence assembly and mating type (MAT) locus characterization of the leprose asexual lichenized fungus Lepraria neglecta (Nyl.) Erichsen.</title>
        <authorList>
            <person name="Allen J.L."/>
            <person name="Pfeffer B."/>
        </authorList>
    </citation>
    <scope>NUCLEOTIDE SEQUENCE</scope>
    <source>
        <strain evidence="8">Allen 5258</strain>
    </source>
</reference>
<dbReference type="GO" id="GO:0046982">
    <property type="term" value="F:protein heterodimerization activity"/>
    <property type="evidence" value="ECO:0007669"/>
    <property type="project" value="InterPro"/>
</dbReference>
<keyword evidence="5" id="KW-0539">Nucleus</keyword>
<feature type="region of interest" description="Disordered" evidence="7">
    <location>
        <begin position="111"/>
        <end position="136"/>
    </location>
</feature>
<dbReference type="EMBL" id="JASNWA010000008">
    <property type="protein sequence ID" value="KAK3170774.1"/>
    <property type="molecule type" value="Genomic_DNA"/>
</dbReference>
<evidence type="ECO:0000313" key="9">
    <source>
        <dbReference type="Proteomes" id="UP001276659"/>
    </source>
</evidence>
<dbReference type="Proteomes" id="UP001276659">
    <property type="component" value="Unassembled WGS sequence"/>
</dbReference>
<comment type="similarity">
    <text evidence="6">Belongs to the SPT3 family.</text>
</comment>
<keyword evidence="4" id="KW-0804">Transcription</keyword>
<evidence type="ECO:0000256" key="1">
    <source>
        <dbReference type="ARBA" id="ARBA00004123"/>
    </source>
</evidence>
<keyword evidence="9" id="KW-1185">Reference proteome</keyword>
<dbReference type="AlphaFoldDB" id="A0AAD9Z365"/>
<keyword evidence="3" id="KW-0010">Activator</keyword>
<gene>
    <name evidence="8" type="ORF">OEA41_002856</name>
</gene>
<proteinExistence type="inferred from homology"/>
<keyword evidence="2" id="KW-0805">Transcription regulation</keyword>
<dbReference type="GO" id="GO:0006357">
    <property type="term" value="P:regulation of transcription by RNA polymerase II"/>
    <property type="evidence" value="ECO:0007669"/>
    <property type="project" value="UniProtKB-ARBA"/>
</dbReference>
<evidence type="ECO:0000256" key="5">
    <source>
        <dbReference type="ARBA" id="ARBA00023242"/>
    </source>
</evidence>
<evidence type="ECO:0000256" key="6">
    <source>
        <dbReference type="ARBA" id="ARBA00061274"/>
    </source>
</evidence>
<organism evidence="8 9">
    <name type="scientific">Lepraria neglecta</name>
    <dbReference type="NCBI Taxonomy" id="209136"/>
    <lineage>
        <taxon>Eukaryota</taxon>
        <taxon>Fungi</taxon>
        <taxon>Dikarya</taxon>
        <taxon>Ascomycota</taxon>
        <taxon>Pezizomycotina</taxon>
        <taxon>Lecanoromycetes</taxon>
        <taxon>OSLEUM clade</taxon>
        <taxon>Lecanoromycetidae</taxon>
        <taxon>Lecanorales</taxon>
        <taxon>Lecanorineae</taxon>
        <taxon>Stereocaulaceae</taxon>
        <taxon>Lepraria</taxon>
    </lineage>
</organism>
<dbReference type="PANTHER" id="PTHR11380">
    <property type="entry name" value="TRANSCRIPTION INITIATION FACTOR TFIID/SUPT3-RELATED"/>
    <property type="match status" value="1"/>
</dbReference>
<feature type="compositionally biased region" description="Basic and acidic residues" evidence="7">
    <location>
        <begin position="269"/>
        <end position="278"/>
    </location>
</feature>
<dbReference type="InterPro" id="IPR009072">
    <property type="entry name" value="Histone-fold"/>
</dbReference>
<dbReference type="GO" id="GO:0003712">
    <property type="term" value="F:transcription coregulator activity"/>
    <property type="evidence" value="ECO:0007669"/>
    <property type="project" value="TreeGrafter"/>
</dbReference>
<sequence length="340" mass="38151">MSLLNDTSIPPPFEERIARYKSLVLIPEIKKQMMFVAGETGEPAGETTTLIENIVHEQVIAMLQRSTSLATRRGSRTISTADLFFLIRHDKAKTARLKTFLSWKDVRKTARDSDDKGADAADAVGDDALGDAAGGPAMPLGDMAKRSKKKIKLPWDIASFFSEQLPDGDDEDDEEEEEANAATLLRLEQADKRTKGMTKDEYVHYSECRQASFTYKKAKRFREWAGFGVVTDSKPNDDIVDILGFLLYDIVQTLTEEALRVKHEEDLNKTRNGDTDAKSKKRKRETGLFDPPEEGTTPVTPKHVREAFRRLQAKPIPGRCTVWMGGPRALVRTELKLVGH</sequence>